<accession>A0A455SXB7</accession>
<proteinExistence type="predicted"/>
<dbReference type="GO" id="GO:0003676">
    <property type="term" value="F:nucleic acid binding"/>
    <property type="evidence" value="ECO:0007669"/>
    <property type="project" value="InterPro"/>
</dbReference>
<dbReference type="InterPro" id="IPR012337">
    <property type="entry name" value="RNaseH-like_sf"/>
</dbReference>
<dbReference type="Gene3D" id="3.30.420.10">
    <property type="entry name" value="Ribonuclease H-like superfamily/Ribonuclease H"/>
    <property type="match status" value="1"/>
</dbReference>
<dbReference type="SUPFAM" id="SSF53098">
    <property type="entry name" value="Ribonuclease H-like"/>
    <property type="match status" value="1"/>
</dbReference>
<dbReference type="Pfam" id="PF13683">
    <property type="entry name" value="rve_3"/>
    <property type="match status" value="1"/>
</dbReference>
<dbReference type="InterPro" id="IPR036397">
    <property type="entry name" value="RNaseH_sf"/>
</dbReference>
<reference evidence="2" key="1">
    <citation type="submission" date="2018-12" db="EMBL/GenBank/DDBJ databases">
        <title>Novel natural products biosynthetic potential of the class Ktedonobacteria.</title>
        <authorList>
            <person name="Zheng Y."/>
            <person name="Saitou A."/>
            <person name="Wang C.M."/>
            <person name="Toyoda A."/>
            <person name="Minakuchi Y."/>
            <person name="Sekiguchi Y."/>
            <person name="Ueda K."/>
            <person name="Takano H."/>
            <person name="Sakai Y."/>
            <person name="Yokota A."/>
            <person name="Yabe S."/>
        </authorList>
    </citation>
    <scope>NUCLEOTIDE SEQUENCE</scope>
    <source>
        <strain evidence="2">COM3</strain>
    </source>
</reference>
<dbReference type="AlphaFoldDB" id="A0A455SXB7"/>
<dbReference type="InterPro" id="IPR001584">
    <property type="entry name" value="Integrase_cat-core"/>
</dbReference>
<dbReference type="GO" id="GO:0015074">
    <property type="term" value="P:DNA integration"/>
    <property type="evidence" value="ECO:0007669"/>
    <property type="project" value="InterPro"/>
</dbReference>
<gene>
    <name evidence="2" type="ORF">KTC_65000</name>
</gene>
<name>A0A455SXB7_9CHLR</name>
<dbReference type="PROSITE" id="PS50994">
    <property type="entry name" value="INTEGRASE"/>
    <property type="match status" value="1"/>
</dbReference>
<sequence>MTTFMRHSAFEAVVAFLQRYGLPRMLTFDRDPRWVGSASGRDFPSVLSRFLLCVGVQPNVCPPQHPERNGYVERYHRSFKEECLQVQRLRRSRRCVR</sequence>
<organism evidence="2">
    <name type="scientific">Thermosporothrix sp. COM3</name>
    <dbReference type="NCBI Taxonomy" id="2490863"/>
    <lineage>
        <taxon>Bacteria</taxon>
        <taxon>Bacillati</taxon>
        <taxon>Chloroflexota</taxon>
        <taxon>Ktedonobacteria</taxon>
        <taxon>Ktedonobacterales</taxon>
        <taxon>Thermosporotrichaceae</taxon>
        <taxon>Thermosporothrix</taxon>
    </lineage>
</organism>
<feature type="domain" description="Integrase catalytic" evidence="1">
    <location>
        <begin position="1"/>
        <end position="97"/>
    </location>
</feature>
<protein>
    <recommendedName>
        <fullName evidence="1">Integrase catalytic domain-containing protein</fullName>
    </recommendedName>
</protein>
<evidence type="ECO:0000259" key="1">
    <source>
        <dbReference type="PROSITE" id="PS50994"/>
    </source>
</evidence>
<evidence type="ECO:0000313" key="2">
    <source>
        <dbReference type="EMBL" id="BBH91749.1"/>
    </source>
</evidence>
<dbReference type="EMBL" id="AP019376">
    <property type="protein sequence ID" value="BBH91749.1"/>
    <property type="molecule type" value="Genomic_DNA"/>
</dbReference>